<evidence type="ECO:0000313" key="2">
    <source>
        <dbReference type="Proteomes" id="UP000032142"/>
    </source>
</evidence>
<dbReference type="Proteomes" id="UP000032142">
    <property type="component" value="Unassembled WGS sequence"/>
</dbReference>
<keyword evidence="2" id="KW-1185">Reference proteome</keyword>
<dbReference type="EMBL" id="JRRC01094163">
    <property type="protein sequence ID" value="KHF99770.1"/>
    <property type="molecule type" value="Genomic_DNA"/>
</dbReference>
<protein>
    <submittedName>
        <fullName evidence="1">Uncharacterized protein</fullName>
    </submittedName>
</protein>
<organism evidence="1 2">
    <name type="scientific">Gossypium arboreum</name>
    <name type="common">Tree cotton</name>
    <name type="synonym">Gossypium nanking</name>
    <dbReference type="NCBI Taxonomy" id="29729"/>
    <lineage>
        <taxon>Eukaryota</taxon>
        <taxon>Viridiplantae</taxon>
        <taxon>Streptophyta</taxon>
        <taxon>Embryophyta</taxon>
        <taxon>Tracheophyta</taxon>
        <taxon>Spermatophyta</taxon>
        <taxon>Magnoliopsida</taxon>
        <taxon>eudicotyledons</taxon>
        <taxon>Gunneridae</taxon>
        <taxon>Pentapetalae</taxon>
        <taxon>rosids</taxon>
        <taxon>malvids</taxon>
        <taxon>Malvales</taxon>
        <taxon>Malvaceae</taxon>
        <taxon>Malvoideae</taxon>
        <taxon>Gossypium</taxon>
    </lineage>
</organism>
<dbReference type="AlphaFoldDB" id="A0A0B0MLH1"/>
<proteinExistence type="predicted"/>
<evidence type="ECO:0000313" key="1">
    <source>
        <dbReference type="EMBL" id="KHF99770.1"/>
    </source>
</evidence>
<reference evidence="2" key="1">
    <citation type="submission" date="2014-09" db="EMBL/GenBank/DDBJ databases">
        <authorList>
            <person name="Mudge J."/>
            <person name="Ramaraj T."/>
            <person name="Lindquist I.E."/>
            <person name="Bharti A.K."/>
            <person name="Sundararajan A."/>
            <person name="Cameron C.T."/>
            <person name="Woodward J.E."/>
            <person name="May G.D."/>
            <person name="Brubaker C."/>
            <person name="Broadhvest J."/>
            <person name="Wilkins T.A."/>
        </authorList>
    </citation>
    <scope>NUCLEOTIDE SEQUENCE</scope>
    <source>
        <strain evidence="2">cv. AKA8401</strain>
    </source>
</reference>
<gene>
    <name evidence="1" type="ORF">F383_38638</name>
</gene>
<comment type="caution">
    <text evidence="1">The sequence shown here is derived from an EMBL/GenBank/DDBJ whole genome shotgun (WGS) entry which is preliminary data.</text>
</comment>
<name>A0A0B0MLH1_GOSAR</name>
<sequence>MERETGQQRRKWANVRNEHGLDILTRADYTAVSLRQALTTP</sequence>
<accession>A0A0B0MLH1</accession>